<dbReference type="EMBL" id="CP121196">
    <property type="protein sequence ID" value="XBH18693.1"/>
    <property type="molecule type" value="Genomic_DNA"/>
</dbReference>
<accession>A0AAU7DN29</accession>
<name>A0AAU7DN29_9BACT</name>
<protein>
    <submittedName>
        <fullName evidence="1">Uncharacterized protein</fullName>
    </submittedName>
</protein>
<evidence type="ECO:0000313" key="1">
    <source>
        <dbReference type="EMBL" id="XBH18693.1"/>
    </source>
</evidence>
<proteinExistence type="predicted"/>
<sequence>MPTTSHRSAELPTRLRLQDCVSRSKTFASLQRISSATRLRFVLFGLLVVVLSGCAPKRLRVDFTGFEKAYAETSNREVLLNLARLENRDPTYFFKIGQITSSYKMQASLTGTASYALQSSNVNLGAATGGGTPLANYENDPIFTFIPVNDETNAQLLLKPVPPETFYFLYEQGWRVDQLLRLMVDRIELTRFTNKDGVQHCAVQTIRNAPPTVYLKSDGTPDLDYLRDPVTLSSYVTFLRINAVVYWLQKHGYLLLRGQNRFVPYSVDIGSGVEEDKAPSAQEIVSASQKNAVWEHDVKNKKWLLGEKVFTPMFSLYPLHSEGTTLVPDGQQIEDEILNDPDMKELKQGAALQDVLESLTVGFSIEGNTRQEDLCNSTSEKSGVSAHLVMRSLIGLMAAAAQEQVPYEMLLHSNPTVPPSTYFSQAKREEAAKNPARFIDAVPSVERIPLLRLRGVVQDIDFPPVVELKYRGKDYRIADEKSGVGTDNQYWNRDMFRLIDQLTSQVTVDISKFPLTEILQ</sequence>
<organism evidence="1">
    <name type="scientific">Telmatobacter sp. DSM 110680</name>
    <dbReference type="NCBI Taxonomy" id="3036704"/>
    <lineage>
        <taxon>Bacteria</taxon>
        <taxon>Pseudomonadati</taxon>
        <taxon>Acidobacteriota</taxon>
        <taxon>Terriglobia</taxon>
        <taxon>Terriglobales</taxon>
        <taxon>Acidobacteriaceae</taxon>
        <taxon>Telmatobacter</taxon>
    </lineage>
</organism>
<dbReference type="AlphaFoldDB" id="A0AAU7DN29"/>
<reference evidence="1" key="1">
    <citation type="submission" date="2023-03" db="EMBL/GenBank/DDBJ databases">
        <title>Edaphobacter sp.</title>
        <authorList>
            <person name="Huber K.J."/>
            <person name="Papendorf J."/>
            <person name="Pilke C."/>
            <person name="Bunk B."/>
            <person name="Sproeer C."/>
            <person name="Pester M."/>
        </authorList>
    </citation>
    <scope>NUCLEOTIDE SEQUENCE</scope>
    <source>
        <strain evidence="1">DSM 110680</strain>
    </source>
</reference>
<gene>
    <name evidence="1" type="ORF">P8935_05120</name>
</gene>
<dbReference type="RefSeq" id="WP_348263919.1">
    <property type="nucleotide sequence ID" value="NZ_CP121196.1"/>
</dbReference>